<keyword evidence="3" id="KW-0234">DNA repair</keyword>
<gene>
    <name evidence="4" type="ORF">JVT61DRAFT_5048</name>
</gene>
<accession>A0A8I3AFN9</accession>
<dbReference type="Gene3D" id="1.20.5.170">
    <property type="match status" value="1"/>
</dbReference>
<proteinExistence type="inferred from homology"/>
<dbReference type="Pfam" id="PF07061">
    <property type="entry name" value="Swi5"/>
    <property type="match status" value="1"/>
</dbReference>
<evidence type="ECO:0000256" key="2">
    <source>
        <dbReference type="ARBA" id="ARBA00022763"/>
    </source>
</evidence>
<organism evidence="4 5">
    <name type="scientific">Boletus reticuloceps</name>
    <dbReference type="NCBI Taxonomy" id="495285"/>
    <lineage>
        <taxon>Eukaryota</taxon>
        <taxon>Fungi</taxon>
        <taxon>Dikarya</taxon>
        <taxon>Basidiomycota</taxon>
        <taxon>Agaricomycotina</taxon>
        <taxon>Agaricomycetes</taxon>
        <taxon>Agaricomycetidae</taxon>
        <taxon>Boletales</taxon>
        <taxon>Boletineae</taxon>
        <taxon>Boletaceae</taxon>
        <taxon>Boletoideae</taxon>
        <taxon>Boletus</taxon>
    </lineage>
</organism>
<evidence type="ECO:0000256" key="3">
    <source>
        <dbReference type="ARBA" id="ARBA00023204"/>
    </source>
</evidence>
<evidence type="ECO:0000256" key="1">
    <source>
        <dbReference type="ARBA" id="ARBA00008060"/>
    </source>
</evidence>
<evidence type="ECO:0000313" key="4">
    <source>
        <dbReference type="EMBL" id="KAG6380676.1"/>
    </source>
</evidence>
<dbReference type="EMBL" id="JAGFBS010000002">
    <property type="protein sequence ID" value="KAG6380676.1"/>
    <property type="molecule type" value="Genomic_DNA"/>
</dbReference>
<dbReference type="InterPro" id="IPR010760">
    <property type="entry name" value="DNA-repair_Swi5"/>
</dbReference>
<comment type="caution">
    <text evidence="4">The sequence shown here is derived from an EMBL/GenBank/DDBJ whole genome shotgun (WGS) entry which is preliminary data.</text>
</comment>
<name>A0A8I3AFN9_9AGAM</name>
<evidence type="ECO:0000313" key="5">
    <source>
        <dbReference type="Proteomes" id="UP000683000"/>
    </source>
</evidence>
<reference evidence="4" key="1">
    <citation type="submission" date="2021-03" db="EMBL/GenBank/DDBJ databases">
        <title>Evolutionary innovations through gain and loss of genes in the ectomycorrhizal Boletales.</title>
        <authorList>
            <person name="Wu G."/>
            <person name="Miyauchi S."/>
            <person name="Morin E."/>
            <person name="Yang Z.-L."/>
            <person name="Xu J."/>
            <person name="Martin F.M."/>
        </authorList>
    </citation>
    <scope>NUCLEOTIDE SEQUENCE</scope>
    <source>
        <strain evidence="4">BR01</strain>
    </source>
</reference>
<protein>
    <submittedName>
        <fullName evidence="4">Uncharacterized protein</fullName>
    </submittedName>
</protein>
<dbReference type="AlphaFoldDB" id="A0A8I3AFN9"/>
<keyword evidence="2" id="KW-0227">DNA damage</keyword>
<dbReference type="GO" id="GO:0006281">
    <property type="term" value="P:DNA repair"/>
    <property type="evidence" value="ECO:0007669"/>
    <property type="project" value="UniProtKB-KW"/>
</dbReference>
<dbReference type="OrthoDB" id="255837at2759"/>
<sequence length="145" mass="17021">MNEAYIDNPIRRKDAMPGEVGDQFSPGQFLIIEKAAHQRIARDVCAHIRQGTTIRRMSFELPDMFRHPETTRICRKTRSRNRRIADKTRVYAHRDGSDTRHDASFRQHENAEEIVSRHIKLLHRYNEAKDATQVWSGSFCTRAPY</sequence>
<dbReference type="Proteomes" id="UP000683000">
    <property type="component" value="Unassembled WGS sequence"/>
</dbReference>
<comment type="similarity">
    <text evidence="1">Belongs to the SWI5/SAE3 family.</text>
</comment>
<keyword evidence="5" id="KW-1185">Reference proteome</keyword>